<accession>A0A564Z5Y1</accession>
<evidence type="ECO:0000313" key="3">
    <source>
        <dbReference type="Proteomes" id="UP000321570"/>
    </source>
</evidence>
<feature type="compositionally biased region" description="Polar residues" evidence="1">
    <location>
        <begin position="594"/>
        <end position="609"/>
    </location>
</feature>
<feature type="compositionally biased region" description="Basic residues" evidence="1">
    <location>
        <begin position="583"/>
        <end position="592"/>
    </location>
</feature>
<feature type="region of interest" description="Disordered" evidence="1">
    <location>
        <begin position="51"/>
        <end position="71"/>
    </location>
</feature>
<feature type="region of interest" description="Disordered" evidence="1">
    <location>
        <begin position="1"/>
        <end position="37"/>
    </location>
</feature>
<reference evidence="2 3" key="1">
    <citation type="submission" date="2019-07" db="EMBL/GenBank/DDBJ databases">
        <authorList>
            <person name="Jastrzebski P J."/>
            <person name="Paukszto L."/>
            <person name="Jastrzebski P J."/>
        </authorList>
    </citation>
    <scope>NUCLEOTIDE SEQUENCE [LARGE SCALE GENOMIC DNA]</scope>
    <source>
        <strain evidence="2 3">WMS-il1</strain>
    </source>
</reference>
<dbReference type="EMBL" id="CABIJS010000666">
    <property type="protein sequence ID" value="VUZ54925.1"/>
    <property type="molecule type" value="Genomic_DNA"/>
</dbReference>
<dbReference type="AlphaFoldDB" id="A0A564Z5Y1"/>
<feature type="compositionally biased region" description="Polar residues" evidence="1">
    <location>
        <begin position="248"/>
        <end position="258"/>
    </location>
</feature>
<proteinExistence type="predicted"/>
<evidence type="ECO:0000313" key="2">
    <source>
        <dbReference type="EMBL" id="VUZ54925.1"/>
    </source>
</evidence>
<feature type="region of interest" description="Disordered" evidence="1">
    <location>
        <begin position="157"/>
        <end position="179"/>
    </location>
</feature>
<keyword evidence="3" id="KW-1185">Reference proteome</keyword>
<feature type="region of interest" description="Disordered" evidence="1">
    <location>
        <begin position="128"/>
        <end position="147"/>
    </location>
</feature>
<feature type="region of interest" description="Disordered" evidence="1">
    <location>
        <begin position="191"/>
        <end position="258"/>
    </location>
</feature>
<dbReference type="Proteomes" id="UP000321570">
    <property type="component" value="Unassembled WGS sequence"/>
</dbReference>
<protein>
    <submittedName>
        <fullName evidence="2">Uncharacterized protein</fullName>
    </submittedName>
</protein>
<feature type="compositionally biased region" description="Basic and acidic residues" evidence="1">
    <location>
        <begin position="233"/>
        <end position="243"/>
    </location>
</feature>
<feature type="compositionally biased region" description="Low complexity" evidence="1">
    <location>
        <begin position="354"/>
        <end position="365"/>
    </location>
</feature>
<organism evidence="2 3">
    <name type="scientific">Hymenolepis diminuta</name>
    <name type="common">Rat tapeworm</name>
    <dbReference type="NCBI Taxonomy" id="6216"/>
    <lineage>
        <taxon>Eukaryota</taxon>
        <taxon>Metazoa</taxon>
        <taxon>Spiralia</taxon>
        <taxon>Lophotrochozoa</taxon>
        <taxon>Platyhelminthes</taxon>
        <taxon>Cestoda</taxon>
        <taxon>Eucestoda</taxon>
        <taxon>Cyclophyllidea</taxon>
        <taxon>Hymenolepididae</taxon>
        <taxon>Hymenolepis</taxon>
    </lineage>
</organism>
<feature type="compositionally biased region" description="Low complexity" evidence="1">
    <location>
        <begin position="326"/>
        <end position="341"/>
    </location>
</feature>
<feature type="region of interest" description="Disordered" evidence="1">
    <location>
        <begin position="582"/>
        <end position="609"/>
    </location>
</feature>
<feature type="compositionally biased region" description="Polar residues" evidence="1">
    <location>
        <begin position="474"/>
        <end position="491"/>
    </location>
</feature>
<sequence length="609" mass="68194">MRSAHIIASQGRKLPKTFSKVPIHSGESTGSHHKHRHSLVQAAIPPLARFDESETESDTSSDSTSTYDESYNGYAQDGLIRSNDDYRRVLHQRQLMAIRKLIDDSETNFKNKSGGFNEVYSIGERMDNASKPTQNYRKNSTKISGSRKKVYVCDQRNRHPKLGGPYISSASSSSSERVDVDELEPIQVKFPDRYTKKPVQPPISKLEKRTGGRIQSVEAKREIKYSVPGDEDPDKRQNTKESGKLCSRTATQPPQNRTITIDRPASFHFSNPMYQDLRKSESPERLEIVKVPLMNLIPLQTTSSPIVVDERPVEHCLCDSNEQSRTTTPKVKAAPTTFPKPSLRSVEVKDLSSEKPNSSNPKSNLFPPPLIVENKKKDIISSDEISKRKVSEAIKLFERNAAEETVGKKPVPIMRVKNKMGTSRGVIYCGGQTTQSLPAENIPTSKSFLAYENERLPINPTTRHTFYEKGSALWQGNNSPSSYETTQTNSSQKDRRPAGAVAMYTNQGPQLLREMKDRLRTKYGIYAESELGIHGPLSSPVHTDFSVLSRLDQTLEDAQHLAPLPTNIDSDLSHILPSVLKERPRRAGRPPTKRINSTYPEGPTSTTDV</sequence>
<feature type="region of interest" description="Disordered" evidence="1">
    <location>
        <begin position="320"/>
        <end position="369"/>
    </location>
</feature>
<gene>
    <name evidence="2" type="ORF">WMSIL1_LOCUS12806</name>
</gene>
<name>A0A564Z5Y1_HYMDI</name>
<feature type="compositionally biased region" description="Polar residues" evidence="1">
    <location>
        <begin position="130"/>
        <end position="144"/>
    </location>
</feature>
<feature type="compositionally biased region" description="Low complexity" evidence="1">
    <location>
        <begin position="60"/>
        <end position="71"/>
    </location>
</feature>
<feature type="region of interest" description="Disordered" evidence="1">
    <location>
        <begin position="473"/>
        <end position="497"/>
    </location>
</feature>
<evidence type="ECO:0000256" key="1">
    <source>
        <dbReference type="SAM" id="MobiDB-lite"/>
    </source>
</evidence>